<dbReference type="RefSeq" id="WP_310235487.1">
    <property type="nucleotide sequence ID" value="NZ_JAVDWO010000007.1"/>
</dbReference>
<sequence length="137" mass="14132">MNAILGWLIAGALGLATLTGGLGYWAGKRAERTACERDTATAAIAPAQKLAKRDAAIDSIADDTATQRATGAYAITSQSHEVIERIRTVEVPGDCTRVPDGIVREHTATRADVNAQIRGSVRPATAGPGAASPDIAP</sequence>
<organism evidence="2 3">
    <name type="scientific">Luteimonas terrae</name>
    <dbReference type="NCBI Taxonomy" id="1530191"/>
    <lineage>
        <taxon>Bacteria</taxon>
        <taxon>Pseudomonadati</taxon>
        <taxon>Pseudomonadota</taxon>
        <taxon>Gammaproteobacteria</taxon>
        <taxon>Lysobacterales</taxon>
        <taxon>Lysobacteraceae</taxon>
        <taxon>Luteimonas</taxon>
    </lineage>
</organism>
<proteinExistence type="predicted"/>
<dbReference type="Proteomes" id="UP001256588">
    <property type="component" value="Unassembled WGS sequence"/>
</dbReference>
<gene>
    <name evidence="2" type="ORF">J2W68_002099</name>
</gene>
<accession>A0ABU1XX79</accession>
<dbReference type="EMBL" id="JAVDWO010000007">
    <property type="protein sequence ID" value="MDR7193365.1"/>
    <property type="molecule type" value="Genomic_DNA"/>
</dbReference>
<comment type="caution">
    <text evidence="2">The sequence shown here is derived from an EMBL/GenBank/DDBJ whole genome shotgun (WGS) entry which is preliminary data.</text>
</comment>
<feature type="region of interest" description="Disordered" evidence="1">
    <location>
        <begin position="116"/>
        <end position="137"/>
    </location>
</feature>
<evidence type="ECO:0000313" key="3">
    <source>
        <dbReference type="Proteomes" id="UP001256588"/>
    </source>
</evidence>
<protein>
    <recommendedName>
        <fullName evidence="4">DUF2570 domain-containing protein</fullName>
    </recommendedName>
</protein>
<keyword evidence="3" id="KW-1185">Reference proteome</keyword>
<evidence type="ECO:0008006" key="4">
    <source>
        <dbReference type="Google" id="ProtNLM"/>
    </source>
</evidence>
<evidence type="ECO:0000256" key="1">
    <source>
        <dbReference type="SAM" id="MobiDB-lite"/>
    </source>
</evidence>
<name>A0ABU1XX79_9GAMM</name>
<reference evidence="2 3" key="1">
    <citation type="submission" date="2023-07" db="EMBL/GenBank/DDBJ databases">
        <title>Sorghum-associated microbial communities from plants grown in Nebraska, USA.</title>
        <authorList>
            <person name="Schachtman D."/>
        </authorList>
    </citation>
    <scope>NUCLEOTIDE SEQUENCE [LARGE SCALE GENOMIC DNA]</scope>
    <source>
        <strain evidence="2 3">4099</strain>
    </source>
</reference>
<evidence type="ECO:0000313" key="2">
    <source>
        <dbReference type="EMBL" id="MDR7193365.1"/>
    </source>
</evidence>